<dbReference type="STRING" id="882.DVU_2174"/>
<name>Q72A23_NITV2</name>
<dbReference type="EMBL" id="AE017285">
    <property type="protein sequence ID" value="AAS96647.1"/>
    <property type="molecule type" value="Genomic_DNA"/>
</dbReference>
<dbReference type="Proteomes" id="UP000002194">
    <property type="component" value="Chromosome"/>
</dbReference>
<evidence type="ECO:0000313" key="2">
    <source>
        <dbReference type="Proteomes" id="UP000002194"/>
    </source>
</evidence>
<sequence>MSTVTVHEYARATNYVSGESKGCYFSRGYTKQGGYDPENWFINYMSAIYQDDKSLPYCYLEIAPSVQRNYMLCHEDLFQSRVLTNAPKELVMAAMNCKNDKCNLPNFSFSSGHVCEKIHFYRNYLKKKTIIRYEYSDDYTRREVLHESEDCCVESTERCRLCVFFGINIHDYNTFKTNYYSRIMNFSAKKDCELLADIEHSCDGVFAQNLRRLEEERKRVWCVQS</sequence>
<accession>Q72A23</accession>
<dbReference type="KEGG" id="dvu:DVU_2174"/>
<dbReference type="EnsemblBacteria" id="AAS96647">
    <property type="protein sequence ID" value="AAS96647"/>
    <property type="gene ID" value="DVU_2174"/>
</dbReference>
<keyword evidence="2" id="KW-1185">Reference proteome</keyword>
<protein>
    <submittedName>
        <fullName evidence="1">Uncharacterized protein</fullName>
    </submittedName>
</protein>
<organism evidence="1 2">
    <name type="scientific">Nitratidesulfovibrio vulgaris (strain ATCC 29579 / DSM 644 / CCUG 34227 / NCIMB 8303 / VKM B-1760 / Hildenborough)</name>
    <name type="common">Desulfovibrio vulgaris</name>
    <dbReference type="NCBI Taxonomy" id="882"/>
    <lineage>
        <taxon>Bacteria</taxon>
        <taxon>Pseudomonadati</taxon>
        <taxon>Thermodesulfobacteriota</taxon>
        <taxon>Desulfovibrionia</taxon>
        <taxon>Desulfovibrionales</taxon>
        <taxon>Desulfovibrionaceae</taxon>
        <taxon>Nitratidesulfovibrio</taxon>
    </lineage>
</organism>
<dbReference type="RefSeq" id="WP_010939451.1">
    <property type="nucleotide sequence ID" value="NC_002937.3"/>
</dbReference>
<dbReference type="HOGENOM" id="CLU_1228316_0_0_7"/>
<proteinExistence type="predicted"/>
<reference evidence="1 2" key="1">
    <citation type="journal article" date="2004" name="Nat. Biotechnol.">
        <title>The genome sequence of the anaerobic, sulfate-reducing bacterium Desulfovibrio vulgaris Hildenborough.</title>
        <authorList>
            <person name="Heidelberg J.F."/>
            <person name="Seshadri R."/>
            <person name="Haveman S.A."/>
            <person name="Hemme C.L."/>
            <person name="Paulsen I.T."/>
            <person name="Kolonay J.F."/>
            <person name="Eisen J.A."/>
            <person name="Ward N."/>
            <person name="Methe B."/>
            <person name="Brinkac L.M."/>
            <person name="Daugherty S.C."/>
            <person name="Deboy R.T."/>
            <person name="Dodson R.J."/>
            <person name="Durkin A.S."/>
            <person name="Madupu R."/>
            <person name="Nelson W.C."/>
            <person name="Sullivan S.A."/>
            <person name="Fouts D."/>
            <person name="Haft D.H."/>
            <person name="Selengut J."/>
            <person name="Peterson J.D."/>
            <person name="Davidsen T.M."/>
            <person name="Zafar N."/>
            <person name="Zhou L."/>
            <person name="Radune D."/>
            <person name="Dimitrov G."/>
            <person name="Hance M."/>
            <person name="Tran K."/>
            <person name="Khouri H."/>
            <person name="Gill J."/>
            <person name="Utterback T.R."/>
            <person name="Feldblyum T.V."/>
            <person name="Wall J.D."/>
            <person name="Voordouw G."/>
            <person name="Fraser C.M."/>
        </authorList>
    </citation>
    <scope>NUCLEOTIDE SEQUENCE [LARGE SCALE GENOMIC DNA]</scope>
    <source>
        <strain evidence="2">ATCC 29579 / DSM 644 / NCIMB 8303 / VKM B-1760 / Hildenborough</strain>
    </source>
</reference>
<evidence type="ECO:0000313" key="1">
    <source>
        <dbReference type="EMBL" id="AAS96647.1"/>
    </source>
</evidence>
<dbReference type="PaxDb" id="882-DVU_2174"/>
<gene>
    <name evidence="1" type="ordered locus">DVU_2174</name>
</gene>
<dbReference type="AlphaFoldDB" id="Q72A23"/>